<evidence type="ECO:0000313" key="3">
    <source>
        <dbReference type="Proteomes" id="UP000275408"/>
    </source>
</evidence>
<feature type="region of interest" description="Disordered" evidence="1">
    <location>
        <begin position="39"/>
        <end position="59"/>
    </location>
</feature>
<reference evidence="2 3" key="1">
    <citation type="journal article" date="2018" name="Sci. Rep.">
        <title>Comparative analysis of the Pocillopora damicornis genome highlights role of immune system in coral evolution.</title>
        <authorList>
            <person name="Cunning R."/>
            <person name="Bay R.A."/>
            <person name="Gillette P."/>
            <person name="Baker A.C."/>
            <person name="Traylor-Knowles N."/>
        </authorList>
    </citation>
    <scope>NUCLEOTIDE SEQUENCE [LARGE SCALE GENOMIC DNA]</scope>
    <source>
        <strain evidence="2">RSMAS</strain>
        <tissue evidence="2">Whole animal</tissue>
    </source>
</reference>
<dbReference type="AlphaFoldDB" id="A0A3M6UA37"/>
<evidence type="ECO:0000313" key="2">
    <source>
        <dbReference type="EMBL" id="RMX50545.1"/>
    </source>
</evidence>
<proteinExistence type="predicted"/>
<evidence type="ECO:0000256" key="1">
    <source>
        <dbReference type="SAM" id="MobiDB-lite"/>
    </source>
</evidence>
<protein>
    <submittedName>
        <fullName evidence="2">Uncharacterized protein</fullName>
    </submittedName>
</protein>
<name>A0A3M6UA37_POCDA</name>
<gene>
    <name evidence="2" type="ORF">pdam_00008738</name>
</gene>
<dbReference type="EMBL" id="RCHS01001937">
    <property type="protein sequence ID" value="RMX50545.1"/>
    <property type="molecule type" value="Genomic_DNA"/>
</dbReference>
<comment type="caution">
    <text evidence="2">The sequence shown here is derived from an EMBL/GenBank/DDBJ whole genome shotgun (WGS) entry which is preliminary data.</text>
</comment>
<keyword evidence="3" id="KW-1185">Reference proteome</keyword>
<dbReference type="Proteomes" id="UP000275408">
    <property type="component" value="Unassembled WGS sequence"/>
</dbReference>
<organism evidence="2 3">
    <name type="scientific">Pocillopora damicornis</name>
    <name type="common">Cauliflower coral</name>
    <name type="synonym">Millepora damicornis</name>
    <dbReference type="NCBI Taxonomy" id="46731"/>
    <lineage>
        <taxon>Eukaryota</taxon>
        <taxon>Metazoa</taxon>
        <taxon>Cnidaria</taxon>
        <taxon>Anthozoa</taxon>
        <taxon>Hexacorallia</taxon>
        <taxon>Scleractinia</taxon>
        <taxon>Astrocoeniina</taxon>
        <taxon>Pocilloporidae</taxon>
        <taxon>Pocillopora</taxon>
    </lineage>
</organism>
<sequence>MSLSERHAVPVWNLKCRLQQSYFEQLIQLISAHIMQKKKTTRSHHSDSRQKARLVFLNR</sequence>
<accession>A0A3M6UA37</accession>